<gene>
    <name evidence="1" type="ORF">D9613_009568</name>
</gene>
<evidence type="ECO:0000313" key="1">
    <source>
        <dbReference type="EMBL" id="KAF4622003.1"/>
    </source>
</evidence>
<dbReference type="AlphaFoldDB" id="A0A8H4VTK1"/>
<protein>
    <recommendedName>
        <fullName evidence="3">F-box domain-containing protein</fullName>
    </recommendedName>
</protein>
<keyword evidence="2" id="KW-1185">Reference proteome</keyword>
<organism evidence="1 2">
    <name type="scientific">Agrocybe pediades</name>
    <dbReference type="NCBI Taxonomy" id="84607"/>
    <lineage>
        <taxon>Eukaryota</taxon>
        <taxon>Fungi</taxon>
        <taxon>Dikarya</taxon>
        <taxon>Basidiomycota</taxon>
        <taxon>Agaricomycotina</taxon>
        <taxon>Agaricomycetes</taxon>
        <taxon>Agaricomycetidae</taxon>
        <taxon>Agaricales</taxon>
        <taxon>Agaricineae</taxon>
        <taxon>Strophariaceae</taxon>
        <taxon>Agrocybe</taxon>
    </lineage>
</organism>
<comment type="caution">
    <text evidence="1">The sequence shown here is derived from an EMBL/GenBank/DDBJ whole genome shotgun (WGS) entry which is preliminary data.</text>
</comment>
<sequence length="612" mass="70329">MLSGLQANRRLLDLPNELLLHILFIDGILSSNDLYNLSFLCQKLRSIALPIFLRTNGITDPERETNLYSVDWNPKRFRDPNTLNALNILPHFTSIQHFRCFFQDPDSKSPRNGFQEEFHLAHAVNRVSRLVQKLKRIEHAEIYLVWDEYFVSRQKSVPYVPMGEVKRWTDAFGYFLNLLLVRGCKTLTVQYDSTFEVPFQFKSKGAFSYLSKSSAAAIRGGEFLQWTFDRPLHNGKPILQEKIDPPLIPAIPNSMHCLTTLRIHSSVLLLPPFVNWTLSMLRDFPLLTSVSFAYIAFSTKIWATLLPLIGDVVSEKLTELAFYRGCPNLEPSDLLHFLSRLDNLELLSIDRSFRTRFRDFPNSHRLKWPGPPSFPLLPNLQRLTATVELVSYLLDVRPTIKGKTSYTALPRLTHLTVYPASRLIHPPDYIESTLAVNSLFDRAHSQLQGREVVFGLDAQMEFTDFESVTRWIEAIRRETQFRRMVLERLSEAELMQLTNGTGDSSELSIAFPRVEHLVLFQLDEEMAGSQRQQQHARQFPTKPAMLCRWMNMLFPQLDCLTFTYQLAAIPSRGEEADMTGEMLEALKGALKDSCPNIRTLVVGDASYHLQES</sequence>
<name>A0A8H4VTK1_9AGAR</name>
<proteinExistence type="predicted"/>
<evidence type="ECO:0008006" key="3">
    <source>
        <dbReference type="Google" id="ProtNLM"/>
    </source>
</evidence>
<accession>A0A8H4VTK1</accession>
<reference evidence="1 2" key="1">
    <citation type="submission" date="2019-12" db="EMBL/GenBank/DDBJ databases">
        <authorList>
            <person name="Floudas D."/>
            <person name="Bentzer J."/>
            <person name="Ahren D."/>
            <person name="Johansson T."/>
            <person name="Persson P."/>
            <person name="Tunlid A."/>
        </authorList>
    </citation>
    <scope>NUCLEOTIDE SEQUENCE [LARGE SCALE GENOMIC DNA]</scope>
    <source>
        <strain evidence="1 2">CBS 102.39</strain>
    </source>
</reference>
<dbReference type="EMBL" id="JAACJL010000002">
    <property type="protein sequence ID" value="KAF4622003.1"/>
    <property type="molecule type" value="Genomic_DNA"/>
</dbReference>
<evidence type="ECO:0000313" key="2">
    <source>
        <dbReference type="Proteomes" id="UP000521872"/>
    </source>
</evidence>
<dbReference type="Proteomes" id="UP000521872">
    <property type="component" value="Unassembled WGS sequence"/>
</dbReference>